<keyword evidence="2" id="KW-1185">Reference proteome</keyword>
<dbReference type="EMBL" id="JANCMU010000001">
    <property type="protein sequence ID" value="MDG4945205.1"/>
    <property type="molecule type" value="Genomic_DNA"/>
</dbReference>
<accession>A0A9X4MX80</accession>
<sequence>MKIKLCFLLCIIAFFYSCDTDEINSSIYNEDNISEFIKLKGEDLFNTAMFNKDGNDGINLIIFSVQIHRPKKKCLSGLGFCDFKWFPTLLEYEQNVGSDETYKIVEIKMDVDGSYYFEIELQNAVPKDVPNDLTYLIVENDLNTGFIPEYNRDFNIKANSYALDTSIGNEGGYRITLE</sequence>
<proteinExistence type="predicted"/>
<reference evidence="1" key="1">
    <citation type="submission" date="2022-07" db="EMBL/GenBank/DDBJ databases">
        <title>Description and genome-wide analysis of Profundicola chukchiensis gen. nov., sp. nov., marine bacteria isolated from bottom sediments of the Chukchi Sea.</title>
        <authorList>
            <person name="Romanenko L."/>
            <person name="Otstavnykh N."/>
            <person name="Kurilenko V."/>
            <person name="Eremeev V."/>
            <person name="Velansky P."/>
            <person name="Mikhailov V."/>
            <person name="Isaeva M."/>
        </authorList>
    </citation>
    <scope>NUCLEOTIDE SEQUENCE</scope>
    <source>
        <strain evidence="1">KMM 9713</strain>
    </source>
</reference>
<dbReference type="PROSITE" id="PS51257">
    <property type="entry name" value="PROKAR_LIPOPROTEIN"/>
    <property type="match status" value="1"/>
</dbReference>
<organism evidence="1 2">
    <name type="scientific">Profundicola chukchiensis</name>
    <dbReference type="NCBI Taxonomy" id="2961959"/>
    <lineage>
        <taxon>Bacteria</taxon>
        <taxon>Pseudomonadati</taxon>
        <taxon>Bacteroidota</taxon>
        <taxon>Flavobacteriia</taxon>
        <taxon>Flavobacteriales</taxon>
        <taxon>Weeksellaceae</taxon>
        <taxon>Profundicola</taxon>
    </lineage>
</organism>
<evidence type="ECO:0000313" key="2">
    <source>
        <dbReference type="Proteomes" id="UP001152599"/>
    </source>
</evidence>
<dbReference type="RefSeq" id="WP_304416663.1">
    <property type="nucleotide sequence ID" value="NZ_JANAIE010000003.1"/>
</dbReference>
<dbReference type="AlphaFoldDB" id="A0A9X4MX80"/>
<comment type="caution">
    <text evidence="1">The sequence shown here is derived from an EMBL/GenBank/DDBJ whole genome shotgun (WGS) entry which is preliminary data.</text>
</comment>
<name>A0A9X4MX80_9FLAO</name>
<gene>
    <name evidence="1" type="ORF">NMK71_02160</name>
</gene>
<dbReference type="Proteomes" id="UP001152599">
    <property type="component" value="Unassembled WGS sequence"/>
</dbReference>
<protein>
    <submittedName>
        <fullName evidence="1">Uncharacterized protein</fullName>
    </submittedName>
</protein>
<evidence type="ECO:0000313" key="1">
    <source>
        <dbReference type="EMBL" id="MDG4945205.1"/>
    </source>
</evidence>